<name>A0ABP9C5R7_9ACTN</name>
<reference evidence="3" key="1">
    <citation type="journal article" date="2019" name="Int. J. Syst. Evol. Microbiol.">
        <title>The Global Catalogue of Microorganisms (GCM) 10K type strain sequencing project: providing services to taxonomists for standard genome sequencing and annotation.</title>
        <authorList>
            <consortium name="The Broad Institute Genomics Platform"/>
            <consortium name="The Broad Institute Genome Sequencing Center for Infectious Disease"/>
            <person name="Wu L."/>
            <person name="Ma J."/>
        </authorList>
    </citation>
    <scope>NUCLEOTIDE SEQUENCE [LARGE SCALE GENOMIC DNA]</scope>
    <source>
        <strain evidence="3">JCM 18542</strain>
    </source>
</reference>
<feature type="compositionally biased region" description="Low complexity" evidence="1">
    <location>
        <begin position="9"/>
        <end position="20"/>
    </location>
</feature>
<accession>A0ABP9C5R7</accession>
<feature type="region of interest" description="Disordered" evidence="1">
    <location>
        <begin position="1"/>
        <end position="24"/>
    </location>
</feature>
<comment type="caution">
    <text evidence="2">The sequence shown here is derived from an EMBL/GenBank/DDBJ whole genome shotgun (WGS) entry which is preliminary data.</text>
</comment>
<dbReference type="Proteomes" id="UP001500839">
    <property type="component" value="Unassembled WGS sequence"/>
</dbReference>
<evidence type="ECO:0000256" key="1">
    <source>
        <dbReference type="SAM" id="MobiDB-lite"/>
    </source>
</evidence>
<dbReference type="EMBL" id="BAABKQ010000001">
    <property type="protein sequence ID" value="GAA4803339.1"/>
    <property type="molecule type" value="Genomic_DNA"/>
</dbReference>
<evidence type="ECO:0000313" key="3">
    <source>
        <dbReference type="Proteomes" id="UP001500839"/>
    </source>
</evidence>
<sequence length="65" mass="6787">MQKTASHSAPRLAAVAGPAPARRRRKTAVAVGIASALGAAVYAQVHRDEFEAMARHPDLPSAPQT</sequence>
<evidence type="ECO:0000313" key="2">
    <source>
        <dbReference type="EMBL" id="GAA4803339.1"/>
    </source>
</evidence>
<gene>
    <name evidence="2" type="ORF">GCM10023353_01940</name>
</gene>
<organism evidence="2 3">
    <name type="scientific">Tomitella cavernea</name>
    <dbReference type="NCBI Taxonomy" id="1387982"/>
    <lineage>
        <taxon>Bacteria</taxon>
        <taxon>Bacillati</taxon>
        <taxon>Actinomycetota</taxon>
        <taxon>Actinomycetes</taxon>
        <taxon>Mycobacteriales</taxon>
        <taxon>Tomitella</taxon>
    </lineage>
</organism>
<dbReference type="RefSeq" id="WP_200173849.1">
    <property type="nucleotide sequence ID" value="NZ_BAABKQ010000001.1"/>
</dbReference>
<protein>
    <submittedName>
        <fullName evidence="2">Uncharacterized protein</fullName>
    </submittedName>
</protein>
<proteinExistence type="predicted"/>
<keyword evidence="3" id="KW-1185">Reference proteome</keyword>